<dbReference type="EMBL" id="JPKY01000063">
    <property type="protein sequence ID" value="KFH43692.1"/>
    <property type="molecule type" value="Genomic_DNA"/>
</dbReference>
<keyword evidence="3" id="KW-1185">Reference proteome</keyword>
<organism evidence="2 3">
    <name type="scientific">Hapsidospora chrysogenum (strain ATCC 11550 / CBS 779.69 / DSM 880 / IAM 14645 / JCM 23072 / IMI 49137)</name>
    <name type="common">Acremonium chrysogenum</name>
    <dbReference type="NCBI Taxonomy" id="857340"/>
    <lineage>
        <taxon>Eukaryota</taxon>
        <taxon>Fungi</taxon>
        <taxon>Dikarya</taxon>
        <taxon>Ascomycota</taxon>
        <taxon>Pezizomycotina</taxon>
        <taxon>Sordariomycetes</taxon>
        <taxon>Hypocreomycetidae</taxon>
        <taxon>Hypocreales</taxon>
        <taxon>Bionectriaceae</taxon>
        <taxon>Hapsidospora</taxon>
    </lineage>
</organism>
<name>A0A086T2W0_HAPC1</name>
<gene>
    <name evidence="2" type="ORF">ACRE_055350</name>
</gene>
<reference evidence="3" key="1">
    <citation type="journal article" date="2014" name="Genome Announc.">
        <title>Genome sequence and annotation of Acremonium chrysogenum, producer of the beta-lactam antibiotic cephalosporin C.</title>
        <authorList>
            <person name="Terfehr D."/>
            <person name="Dahlmann T.A."/>
            <person name="Specht T."/>
            <person name="Zadra I."/>
            <person name="Kuernsteiner H."/>
            <person name="Kueck U."/>
        </authorList>
    </citation>
    <scope>NUCLEOTIDE SEQUENCE [LARGE SCALE GENOMIC DNA]</scope>
    <source>
        <strain evidence="3">ATCC 11550 / CBS 779.69 / DSM 880 / IAM 14645 / JCM 23072 / IMI 49137</strain>
    </source>
</reference>
<feature type="compositionally biased region" description="Basic and acidic residues" evidence="1">
    <location>
        <begin position="56"/>
        <end position="87"/>
    </location>
</feature>
<sequence length="448" mass="50529">MADHRAPPKGDDAGNSTRGPQWPQLRRRDTSRPSPALDPQGDDVVNKSPSKGDASTPREAKRPRLERRRDPDRASFPRDGDGDRTSDRMPNSGDGRPRPPPQWPHLRRRPRKPLSWFLDDANGKDDISDEALEAMMRRAAPTKKEFYDSKGAETCRRKRNIDWSALSADAGKLRKKADGGGPPDPVVYGDPDLSGSESDTSKKMMLIRAVSGNLAASDFYRLAPESTSLSSWDSTIRKVQQQRDPETLEPNGCYQLSFTSAEAAQSYHHHLTRLQRLARHKLASPTGLWQATVPEPHAGQAIDREEMERAVDRLTIASPSQDNLPVQHARISLRYPWGRRLTELVEPLGYGPRPPVVLVDVHPGELDAKQLQHFITQDGWSRDLAWSVSHPVPIFMKMAKGRFVIACETEWEARRFQRHWNQRGVLQETAHKPAKLSRHVLSVSVINW</sequence>
<comment type="caution">
    <text evidence="2">The sequence shown here is derived from an EMBL/GenBank/DDBJ whole genome shotgun (WGS) entry which is preliminary data.</text>
</comment>
<accession>A0A086T2W0</accession>
<feature type="region of interest" description="Disordered" evidence="1">
    <location>
        <begin position="1"/>
        <end position="124"/>
    </location>
</feature>
<dbReference type="Proteomes" id="UP000029964">
    <property type="component" value="Unassembled WGS sequence"/>
</dbReference>
<feature type="compositionally biased region" description="Basic and acidic residues" evidence="1">
    <location>
        <begin position="1"/>
        <end position="12"/>
    </location>
</feature>
<dbReference type="HOGENOM" id="CLU_611058_0_0_1"/>
<evidence type="ECO:0000313" key="3">
    <source>
        <dbReference type="Proteomes" id="UP000029964"/>
    </source>
</evidence>
<proteinExistence type="predicted"/>
<evidence type="ECO:0000256" key="1">
    <source>
        <dbReference type="SAM" id="MobiDB-lite"/>
    </source>
</evidence>
<protein>
    <submittedName>
        <fullName evidence="2">Uncharacterized protein</fullName>
    </submittedName>
</protein>
<dbReference type="AlphaFoldDB" id="A0A086T2W0"/>
<dbReference type="OrthoDB" id="5332316at2759"/>
<feature type="region of interest" description="Disordered" evidence="1">
    <location>
        <begin position="173"/>
        <end position="200"/>
    </location>
</feature>
<evidence type="ECO:0000313" key="2">
    <source>
        <dbReference type="EMBL" id="KFH43692.1"/>
    </source>
</evidence>